<name>A0A4Q0XKN9_9FLAO</name>
<accession>A0A4Q0XKN9</accession>
<keyword evidence="1" id="KW-0812">Transmembrane</keyword>
<feature type="transmembrane region" description="Helical" evidence="1">
    <location>
        <begin position="33"/>
        <end position="53"/>
    </location>
</feature>
<dbReference type="AlphaFoldDB" id="A0A4Q0XKN9"/>
<evidence type="ECO:0000313" key="3">
    <source>
        <dbReference type="Proteomes" id="UP000289792"/>
    </source>
</evidence>
<dbReference type="RefSeq" id="WP_129015728.1">
    <property type="nucleotide sequence ID" value="NZ_SDDZ01000001.1"/>
</dbReference>
<sequence length="69" mass="7609">MKIVTIILTVIALGLIAFNFGELNFNGLLQGESFVAVVTIILALCAIVLLQILRISKRIEKLSKQNRNV</sequence>
<organism evidence="2 3">
    <name type="scientific">Gelidibacter gilvus</name>
    <dbReference type="NCBI Taxonomy" id="59602"/>
    <lineage>
        <taxon>Bacteria</taxon>
        <taxon>Pseudomonadati</taxon>
        <taxon>Bacteroidota</taxon>
        <taxon>Flavobacteriia</taxon>
        <taxon>Flavobacteriales</taxon>
        <taxon>Flavobacteriaceae</taxon>
        <taxon>Gelidibacter</taxon>
    </lineage>
</organism>
<dbReference type="EMBL" id="SDDZ01000001">
    <property type="protein sequence ID" value="RXJ52594.1"/>
    <property type="molecule type" value="Genomic_DNA"/>
</dbReference>
<proteinExistence type="predicted"/>
<evidence type="ECO:0000313" key="2">
    <source>
        <dbReference type="EMBL" id="RXJ52594.1"/>
    </source>
</evidence>
<keyword evidence="3" id="KW-1185">Reference proteome</keyword>
<evidence type="ECO:0000256" key="1">
    <source>
        <dbReference type="SAM" id="Phobius"/>
    </source>
</evidence>
<keyword evidence="1" id="KW-1133">Transmembrane helix</keyword>
<protein>
    <submittedName>
        <fullName evidence="2">Uncharacterized protein</fullName>
    </submittedName>
</protein>
<reference evidence="2 3" key="1">
    <citation type="submission" date="2019-01" db="EMBL/GenBank/DDBJ databases">
        <title>Genome sequence of the Antarctic species Gelidibacter gilvus ACAM 158(T).</title>
        <authorList>
            <person name="Bowman J.P."/>
        </authorList>
    </citation>
    <scope>NUCLEOTIDE SEQUENCE [LARGE SCALE GENOMIC DNA]</scope>
    <source>
        <strain evidence="2 3">IC158</strain>
    </source>
</reference>
<gene>
    <name evidence="2" type="ORF">ESZ48_02555</name>
</gene>
<dbReference type="OrthoDB" id="1453319at2"/>
<keyword evidence="1" id="KW-0472">Membrane</keyword>
<dbReference type="Proteomes" id="UP000289792">
    <property type="component" value="Unassembled WGS sequence"/>
</dbReference>
<comment type="caution">
    <text evidence="2">The sequence shown here is derived from an EMBL/GenBank/DDBJ whole genome shotgun (WGS) entry which is preliminary data.</text>
</comment>